<gene>
    <name evidence="1" type="ORF">METZ01_LOCUS412883</name>
</gene>
<dbReference type="EMBL" id="UINC01161060">
    <property type="protein sequence ID" value="SVD60029.1"/>
    <property type="molecule type" value="Genomic_DNA"/>
</dbReference>
<dbReference type="AlphaFoldDB" id="A0A382WMZ3"/>
<accession>A0A382WMZ3</accession>
<organism evidence="1">
    <name type="scientific">marine metagenome</name>
    <dbReference type="NCBI Taxonomy" id="408172"/>
    <lineage>
        <taxon>unclassified sequences</taxon>
        <taxon>metagenomes</taxon>
        <taxon>ecological metagenomes</taxon>
    </lineage>
</organism>
<protein>
    <submittedName>
        <fullName evidence="1">Uncharacterized protein</fullName>
    </submittedName>
</protein>
<reference evidence="1" key="1">
    <citation type="submission" date="2018-05" db="EMBL/GenBank/DDBJ databases">
        <authorList>
            <person name="Lanie J.A."/>
            <person name="Ng W.-L."/>
            <person name="Kazmierczak K.M."/>
            <person name="Andrzejewski T.M."/>
            <person name="Davidsen T.M."/>
            <person name="Wayne K.J."/>
            <person name="Tettelin H."/>
            <person name="Glass J.I."/>
            <person name="Rusch D."/>
            <person name="Podicherti R."/>
            <person name="Tsui H.-C.T."/>
            <person name="Winkler M.E."/>
        </authorList>
    </citation>
    <scope>NUCLEOTIDE SEQUENCE</scope>
</reference>
<proteinExistence type="predicted"/>
<evidence type="ECO:0000313" key="1">
    <source>
        <dbReference type="EMBL" id="SVD60029.1"/>
    </source>
</evidence>
<name>A0A382WMZ3_9ZZZZ</name>
<sequence>MTGFMVQINNFPFTMDVTFKVLHKKPEFGNFFALVFHSNISGKAAWTESRWSKLFS</sequence>